<dbReference type="Gene3D" id="3.40.1180.10">
    <property type="entry name" value="Decaprenyl diphosphate synthase-like"/>
    <property type="match status" value="1"/>
</dbReference>
<dbReference type="Proteomes" id="UP000054558">
    <property type="component" value="Unassembled WGS sequence"/>
</dbReference>
<feature type="domain" description="ER-bound oxygenase mpaB/mpaB'/Rubber oxygenase catalytic" evidence="3">
    <location>
        <begin position="4"/>
        <end position="208"/>
    </location>
</feature>
<dbReference type="GO" id="GO:0016094">
    <property type="term" value="P:polyprenol biosynthetic process"/>
    <property type="evidence" value="ECO:0000318"/>
    <property type="project" value="GO_Central"/>
</dbReference>
<dbReference type="AlphaFoldDB" id="A0A1Y1HYB2"/>
<dbReference type="InterPro" id="IPR036424">
    <property type="entry name" value="UPP_synth-like_sf"/>
</dbReference>
<feature type="chain" id="PRO_5012620934" description="ER-bound oxygenase mpaB/mpaB'/Rubber oxygenase catalytic domain-containing protein" evidence="2">
    <location>
        <begin position="20"/>
        <end position="578"/>
    </location>
</feature>
<dbReference type="OMA" id="AIVEENW"/>
<accession>A0A1Y1HYB2</accession>
<evidence type="ECO:0000259" key="3">
    <source>
        <dbReference type="Pfam" id="PF09995"/>
    </source>
</evidence>
<dbReference type="STRING" id="105231.A0A1Y1HYB2"/>
<organism evidence="4 5">
    <name type="scientific">Klebsormidium nitens</name>
    <name type="common">Green alga</name>
    <name type="synonym">Ulothrix nitens</name>
    <dbReference type="NCBI Taxonomy" id="105231"/>
    <lineage>
        <taxon>Eukaryota</taxon>
        <taxon>Viridiplantae</taxon>
        <taxon>Streptophyta</taxon>
        <taxon>Klebsormidiophyceae</taxon>
        <taxon>Klebsormidiales</taxon>
        <taxon>Klebsormidiaceae</taxon>
        <taxon>Klebsormidium</taxon>
    </lineage>
</organism>
<dbReference type="OrthoDB" id="4173905at2759"/>
<dbReference type="Pfam" id="PF09995">
    <property type="entry name" value="MPAB_Lcp_cat"/>
    <property type="match status" value="1"/>
</dbReference>
<reference evidence="4 5" key="1">
    <citation type="journal article" date="2014" name="Nat. Commun.">
        <title>Klebsormidium flaccidum genome reveals primary factors for plant terrestrial adaptation.</title>
        <authorList>
            <person name="Hori K."/>
            <person name="Maruyama F."/>
            <person name="Fujisawa T."/>
            <person name="Togashi T."/>
            <person name="Yamamoto N."/>
            <person name="Seo M."/>
            <person name="Sato S."/>
            <person name="Yamada T."/>
            <person name="Mori H."/>
            <person name="Tajima N."/>
            <person name="Moriyama T."/>
            <person name="Ikeuchi M."/>
            <person name="Watanabe M."/>
            <person name="Wada H."/>
            <person name="Kobayashi K."/>
            <person name="Saito M."/>
            <person name="Masuda T."/>
            <person name="Sasaki-Sekimoto Y."/>
            <person name="Mashiguchi K."/>
            <person name="Awai K."/>
            <person name="Shimojima M."/>
            <person name="Masuda S."/>
            <person name="Iwai M."/>
            <person name="Nobusawa T."/>
            <person name="Narise T."/>
            <person name="Kondo S."/>
            <person name="Saito H."/>
            <person name="Sato R."/>
            <person name="Murakawa M."/>
            <person name="Ihara Y."/>
            <person name="Oshima-Yamada Y."/>
            <person name="Ohtaka K."/>
            <person name="Satoh M."/>
            <person name="Sonobe K."/>
            <person name="Ishii M."/>
            <person name="Ohtani R."/>
            <person name="Kanamori-Sato M."/>
            <person name="Honoki R."/>
            <person name="Miyazaki D."/>
            <person name="Mochizuki H."/>
            <person name="Umetsu J."/>
            <person name="Higashi K."/>
            <person name="Shibata D."/>
            <person name="Kamiya Y."/>
            <person name="Sato N."/>
            <person name="Nakamura Y."/>
            <person name="Tabata S."/>
            <person name="Ida S."/>
            <person name="Kurokawa K."/>
            <person name="Ohta H."/>
        </authorList>
    </citation>
    <scope>NUCLEOTIDE SEQUENCE [LARGE SCALE GENOMIC DNA]</scope>
    <source>
        <strain evidence="4 5">NIES-2285</strain>
    </source>
</reference>
<dbReference type="GO" id="GO:0005783">
    <property type="term" value="C:endoplasmic reticulum"/>
    <property type="evidence" value="ECO:0000318"/>
    <property type="project" value="GO_Central"/>
</dbReference>
<name>A0A1Y1HYB2_KLENI</name>
<keyword evidence="2" id="KW-0732">Signal</keyword>
<dbReference type="InterPro" id="IPR018713">
    <property type="entry name" value="MPAB/Lcp_cat_dom"/>
</dbReference>
<evidence type="ECO:0000256" key="1">
    <source>
        <dbReference type="ARBA" id="ARBA00022679"/>
    </source>
</evidence>
<sequence length="578" mass="64654">MAAVVVLTLQIMLTDPVLRQALQKHSRFQKQPLVRILRTMTAFELVARGSAKERRKVAEWIKRIHGGIGGSVSVNGSTQPYGFTKALQTWVLASLAQANLCFQEEMLATRGLGKTADEIVARTMLFQRRLADVGLEELPLDRAQLEAYMEERKRDLDYCRGKQDMAADVTTAKRQGAESFVGWWPGLSLHVYILFTSLSYRLLYAALTGQAKSIHRAALKCLKVTYHFWAALTPPLTPRGLFALSCTAVPSLFPAFVEVYQEILGCSEASETDAREFLFGGVHDASTLDHLLEPSLTPLARLARLPKIFLVHFWKSCAAAVDRIRLRFLWAELNGMKGRADSSVPVHLGVISDGNRRFARKLGKDPLYGHTKGSMKSASVFEWAFLAGIEYLTIWIFSDDNFKRSRAEVDGLMRIFEEECEDKLYDGVLYTYHVRVLVIGDRSKLPESTQKAVARIEAATAHNRGRTLVVAMAYGGRGEIAAAVRVSLQGLKGAELEERVGLFSEKDIDAHTHCARLGLPPVDAILRTSGERRLSGFMLWDSAYCELAFVPRSWPELTECDFVRALLDLSKRARRKGQ</sequence>
<dbReference type="InterPro" id="IPR001441">
    <property type="entry name" value="UPP_synth-like"/>
</dbReference>
<dbReference type="SUPFAM" id="SSF64005">
    <property type="entry name" value="Undecaprenyl diphosphate synthase"/>
    <property type="match status" value="1"/>
</dbReference>
<dbReference type="PANTHER" id="PTHR10291">
    <property type="entry name" value="DEHYDRODOLICHYL DIPHOSPHATE SYNTHASE FAMILY MEMBER"/>
    <property type="match status" value="1"/>
</dbReference>
<dbReference type="NCBIfam" id="TIGR00055">
    <property type="entry name" value="uppS"/>
    <property type="match status" value="1"/>
</dbReference>
<dbReference type="HAMAP" id="MF_01139">
    <property type="entry name" value="ISPT"/>
    <property type="match status" value="1"/>
</dbReference>
<feature type="signal peptide" evidence="2">
    <location>
        <begin position="1"/>
        <end position="19"/>
    </location>
</feature>
<gene>
    <name evidence="4" type="ORF">KFL_000820240</name>
</gene>
<dbReference type="Pfam" id="PF01255">
    <property type="entry name" value="Prenyltransf"/>
    <property type="match status" value="1"/>
</dbReference>
<evidence type="ECO:0000313" key="5">
    <source>
        <dbReference type="Proteomes" id="UP000054558"/>
    </source>
</evidence>
<protein>
    <recommendedName>
        <fullName evidence="3">ER-bound oxygenase mpaB/mpaB'/Rubber oxygenase catalytic domain-containing protein</fullName>
    </recommendedName>
</protein>
<evidence type="ECO:0000256" key="2">
    <source>
        <dbReference type="SAM" id="SignalP"/>
    </source>
</evidence>
<dbReference type="GO" id="GO:0016765">
    <property type="term" value="F:transferase activity, transferring alkyl or aryl (other than methyl) groups"/>
    <property type="evidence" value="ECO:0007669"/>
    <property type="project" value="InterPro"/>
</dbReference>
<dbReference type="GO" id="GO:0016491">
    <property type="term" value="F:oxidoreductase activity"/>
    <property type="evidence" value="ECO:0007669"/>
    <property type="project" value="InterPro"/>
</dbReference>
<proteinExistence type="inferred from homology"/>
<evidence type="ECO:0000313" key="4">
    <source>
        <dbReference type="EMBL" id="GAQ81516.1"/>
    </source>
</evidence>
<dbReference type="CDD" id="cd00475">
    <property type="entry name" value="Cis_IPPS"/>
    <property type="match status" value="1"/>
</dbReference>
<keyword evidence="1" id="KW-0808">Transferase</keyword>
<dbReference type="PANTHER" id="PTHR10291:SF44">
    <property type="entry name" value="ER-BOUND OXYGENASE MPAB_MPAB'_RUBBER OXYGENASE CATALYTIC DOMAIN-CONTAINING PROTEIN"/>
    <property type="match status" value="1"/>
</dbReference>
<dbReference type="EMBL" id="DF237031">
    <property type="protein sequence ID" value="GAQ81516.1"/>
    <property type="molecule type" value="Genomic_DNA"/>
</dbReference>
<keyword evidence="5" id="KW-1185">Reference proteome</keyword>